<proteinExistence type="predicted"/>
<keyword evidence="2" id="KW-1185">Reference proteome</keyword>
<feature type="non-terminal residue" evidence="1">
    <location>
        <position position="1"/>
    </location>
</feature>
<evidence type="ECO:0000313" key="2">
    <source>
        <dbReference type="Proteomes" id="UP000789702"/>
    </source>
</evidence>
<protein>
    <submittedName>
        <fullName evidence="1">15514_t:CDS:1</fullName>
    </submittedName>
</protein>
<evidence type="ECO:0000313" key="1">
    <source>
        <dbReference type="EMBL" id="CAG8661438.1"/>
    </source>
</evidence>
<sequence length="42" mass="4720">FTTSRLLNRSTIALSQHILDLQQPTRSITTPARSTARLILDL</sequence>
<gene>
    <name evidence="1" type="ORF">DHETER_LOCUS9771</name>
</gene>
<name>A0ACA9NN20_9GLOM</name>
<organism evidence="1 2">
    <name type="scientific">Dentiscutata heterogama</name>
    <dbReference type="NCBI Taxonomy" id="1316150"/>
    <lineage>
        <taxon>Eukaryota</taxon>
        <taxon>Fungi</taxon>
        <taxon>Fungi incertae sedis</taxon>
        <taxon>Mucoromycota</taxon>
        <taxon>Glomeromycotina</taxon>
        <taxon>Glomeromycetes</taxon>
        <taxon>Diversisporales</taxon>
        <taxon>Gigasporaceae</taxon>
        <taxon>Dentiscutata</taxon>
    </lineage>
</organism>
<dbReference type="EMBL" id="CAJVPU010017745">
    <property type="protein sequence ID" value="CAG8661438.1"/>
    <property type="molecule type" value="Genomic_DNA"/>
</dbReference>
<comment type="caution">
    <text evidence="1">The sequence shown here is derived from an EMBL/GenBank/DDBJ whole genome shotgun (WGS) entry which is preliminary data.</text>
</comment>
<accession>A0ACA9NN20</accession>
<reference evidence="1" key="1">
    <citation type="submission" date="2021-06" db="EMBL/GenBank/DDBJ databases">
        <authorList>
            <person name="Kallberg Y."/>
            <person name="Tangrot J."/>
            <person name="Rosling A."/>
        </authorList>
    </citation>
    <scope>NUCLEOTIDE SEQUENCE</scope>
    <source>
        <strain evidence="1">IL203A</strain>
    </source>
</reference>
<dbReference type="Proteomes" id="UP000789702">
    <property type="component" value="Unassembled WGS sequence"/>
</dbReference>